<proteinExistence type="inferred from homology"/>
<keyword evidence="5" id="KW-0378">Hydrolase</keyword>
<comment type="similarity">
    <text evidence="2">Belongs to the 'GDSL' lipolytic enzyme family.</text>
</comment>
<evidence type="ECO:0000256" key="7">
    <source>
        <dbReference type="ARBA" id="ARBA00023098"/>
    </source>
</evidence>
<evidence type="ECO:0000313" key="8">
    <source>
        <dbReference type="EMBL" id="KAK8959161.1"/>
    </source>
</evidence>
<comment type="caution">
    <text evidence="8">The sequence shown here is derived from an EMBL/GenBank/DDBJ whole genome shotgun (WGS) entry which is preliminary data.</text>
</comment>
<evidence type="ECO:0000256" key="2">
    <source>
        <dbReference type="ARBA" id="ARBA00008668"/>
    </source>
</evidence>
<evidence type="ECO:0000256" key="4">
    <source>
        <dbReference type="ARBA" id="ARBA00022729"/>
    </source>
</evidence>
<reference evidence="8 9" key="1">
    <citation type="journal article" date="2022" name="Nat. Plants">
        <title>Genomes of leafy and leafless Platanthera orchids illuminate the evolution of mycoheterotrophy.</title>
        <authorList>
            <person name="Li M.H."/>
            <person name="Liu K.W."/>
            <person name="Li Z."/>
            <person name="Lu H.C."/>
            <person name="Ye Q.L."/>
            <person name="Zhang D."/>
            <person name="Wang J.Y."/>
            <person name="Li Y.F."/>
            <person name="Zhong Z.M."/>
            <person name="Liu X."/>
            <person name="Yu X."/>
            <person name="Liu D.K."/>
            <person name="Tu X.D."/>
            <person name="Liu B."/>
            <person name="Hao Y."/>
            <person name="Liao X.Y."/>
            <person name="Jiang Y.T."/>
            <person name="Sun W.H."/>
            <person name="Chen J."/>
            <person name="Chen Y.Q."/>
            <person name="Ai Y."/>
            <person name="Zhai J.W."/>
            <person name="Wu S.S."/>
            <person name="Zhou Z."/>
            <person name="Hsiao Y.Y."/>
            <person name="Wu W.L."/>
            <person name="Chen Y.Y."/>
            <person name="Lin Y.F."/>
            <person name="Hsu J.L."/>
            <person name="Li C.Y."/>
            <person name="Wang Z.W."/>
            <person name="Zhao X."/>
            <person name="Zhong W.Y."/>
            <person name="Ma X.K."/>
            <person name="Ma L."/>
            <person name="Huang J."/>
            <person name="Chen G.Z."/>
            <person name="Huang M.Z."/>
            <person name="Huang L."/>
            <person name="Peng D.H."/>
            <person name="Luo Y.B."/>
            <person name="Zou S.Q."/>
            <person name="Chen S.P."/>
            <person name="Lan S."/>
            <person name="Tsai W.C."/>
            <person name="Van de Peer Y."/>
            <person name="Liu Z.J."/>
        </authorList>
    </citation>
    <scope>NUCLEOTIDE SEQUENCE [LARGE SCALE GENOMIC DNA]</scope>
    <source>
        <strain evidence="8">Lor288</strain>
    </source>
</reference>
<comment type="subcellular location">
    <subcellularLocation>
        <location evidence="1">Secreted</location>
    </subcellularLocation>
</comment>
<name>A0ABR2M5B6_9ASPA</name>
<evidence type="ECO:0000256" key="5">
    <source>
        <dbReference type="ARBA" id="ARBA00022801"/>
    </source>
</evidence>
<keyword evidence="4" id="KW-0732">Signal</keyword>
<dbReference type="InterPro" id="IPR051238">
    <property type="entry name" value="GDSL_esterase/lipase"/>
</dbReference>
<organism evidence="8 9">
    <name type="scientific">Platanthera guangdongensis</name>
    <dbReference type="NCBI Taxonomy" id="2320717"/>
    <lineage>
        <taxon>Eukaryota</taxon>
        <taxon>Viridiplantae</taxon>
        <taxon>Streptophyta</taxon>
        <taxon>Embryophyta</taxon>
        <taxon>Tracheophyta</taxon>
        <taxon>Spermatophyta</taxon>
        <taxon>Magnoliopsida</taxon>
        <taxon>Liliopsida</taxon>
        <taxon>Asparagales</taxon>
        <taxon>Orchidaceae</taxon>
        <taxon>Orchidoideae</taxon>
        <taxon>Orchideae</taxon>
        <taxon>Orchidinae</taxon>
        <taxon>Platanthera</taxon>
    </lineage>
</organism>
<evidence type="ECO:0000256" key="6">
    <source>
        <dbReference type="ARBA" id="ARBA00022963"/>
    </source>
</evidence>
<evidence type="ECO:0000256" key="3">
    <source>
        <dbReference type="ARBA" id="ARBA00022525"/>
    </source>
</evidence>
<keyword evidence="9" id="KW-1185">Reference proteome</keyword>
<dbReference type="Proteomes" id="UP001412067">
    <property type="component" value="Unassembled WGS sequence"/>
</dbReference>
<gene>
    <name evidence="8" type="ORF">KSP40_PGU001083</name>
</gene>
<keyword evidence="6" id="KW-0442">Lipid degradation</keyword>
<keyword evidence="3" id="KW-0964">Secreted</keyword>
<accession>A0ABR2M5B6</accession>
<sequence length="95" mass="11002">MFNRKSLNLIETLSRTFPNATFKFGDAYDVFQDLIDNPETWLINFAGFSTSNDPCCRIAKIRPTLTCTALSSLGKDRSKYVFWNEYHPQIEQVSR</sequence>
<protein>
    <submittedName>
        <fullName evidence="8">GDSL esterase/lipase</fullName>
    </submittedName>
</protein>
<evidence type="ECO:0000256" key="1">
    <source>
        <dbReference type="ARBA" id="ARBA00004613"/>
    </source>
</evidence>
<dbReference type="PANTHER" id="PTHR45650">
    <property type="entry name" value="GDSL-LIKE LIPASE/ACYLHYDROLASE-RELATED"/>
    <property type="match status" value="1"/>
</dbReference>
<dbReference type="Gene3D" id="3.40.50.1110">
    <property type="entry name" value="SGNH hydrolase"/>
    <property type="match status" value="1"/>
</dbReference>
<keyword evidence="7" id="KW-0443">Lipid metabolism</keyword>
<evidence type="ECO:0000313" key="9">
    <source>
        <dbReference type="Proteomes" id="UP001412067"/>
    </source>
</evidence>
<dbReference type="InterPro" id="IPR036514">
    <property type="entry name" value="SGNH_hydro_sf"/>
</dbReference>
<dbReference type="EMBL" id="JBBWWR010000012">
    <property type="protein sequence ID" value="KAK8959161.1"/>
    <property type="molecule type" value="Genomic_DNA"/>
</dbReference>